<gene>
    <name evidence="2" type="ORF">KL86DES1_10877</name>
</gene>
<evidence type="ECO:0000259" key="1">
    <source>
        <dbReference type="PROSITE" id="PS51186"/>
    </source>
</evidence>
<dbReference type="RefSeq" id="WP_179979648.1">
    <property type="nucleotide sequence ID" value="NZ_LT608333.1"/>
</dbReference>
<feature type="domain" description="N-acetyltransferase" evidence="1">
    <location>
        <begin position="2"/>
        <end position="162"/>
    </location>
</feature>
<sequence length="190" mass="21130">MTAIRFAAPADSRALLAIYAQYITTPITFECVLPSEREFAGRIASISSCYPYIVCEEGGNIVGYAYAHRHMERQAYQWNAELSVYLDMAATSKGLGKRLYGVLIRMLALQEVRNVYGCVTLPNARSEALHKSLGFRTVGVYTNAGHKNGKWHHVGWFEKTIAAYDSPPNPLVSINNLPQDALQEIMANTL</sequence>
<dbReference type="GO" id="GO:0016747">
    <property type="term" value="F:acyltransferase activity, transferring groups other than amino-acyl groups"/>
    <property type="evidence" value="ECO:0007669"/>
    <property type="project" value="InterPro"/>
</dbReference>
<dbReference type="SUPFAM" id="SSF55729">
    <property type="entry name" value="Acyl-CoA N-acyltransferases (Nat)"/>
    <property type="match status" value="1"/>
</dbReference>
<keyword evidence="2" id="KW-0808">Transferase</keyword>
<dbReference type="Gene3D" id="3.40.630.30">
    <property type="match status" value="1"/>
</dbReference>
<dbReference type="PROSITE" id="PS51186">
    <property type="entry name" value="GNAT"/>
    <property type="match status" value="1"/>
</dbReference>
<proteinExistence type="predicted"/>
<dbReference type="AlphaFoldDB" id="A0A212L0S1"/>
<dbReference type="PANTHER" id="PTHR43072:SF8">
    <property type="entry name" value="ACYLTRANSFERASE FABY-RELATED"/>
    <property type="match status" value="1"/>
</dbReference>
<name>A0A212L0S1_9BACT</name>
<accession>A0A212L0S1</accession>
<dbReference type="EMBL" id="FMJC01000001">
    <property type="protein sequence ID" value="SCM71120.1"/>
    <property type="molecule type" value="Genomic_DNA"/>
</dbReference>
<dbReference type="PANTHER" id="PTHR43072">
    <property type="entry name" value="N-ACETYLTRANSFERASE"/>
    <property type="match status" value="1"/>
</dbReference>
<reference evidence="2" key="1">
    <citation type="submission" date="2016-08" db="EMBL/GenBank/DDBJ databases">
        <authorList>
            <person name="Seilhamer J.J."/>
        </authorList>
    </citation>
    <scope>NUCLEOTIDE SEQUENCE</scope>
    <source>
        <strain evidence="2">86-1</strain>
    </source>
</reference>
<dbReference type="InterPro" id="IPR016181">
    <property type="entry name" value="Acyl_CoA_acyltransferase"/>
</dbReference>
<organism evidence="2">
    <name type="scientific">uncultured Desulfovibrio sp</name>
    <dbReference type="NCBI Taxonomy" id="167968"/>
    <lineage>
        <taxon>Bacteria</taxon>
        <taxon>Pseudomonadati</taxon>
        <taxon>Thermodesulfobacteriota</taxon>
        <taxon>Desulfovibrionia</taxon>
        <taxon>Desulfovibrionales</taxon>
        <taxon>Desulfovibrionaceae</taxon>
        <taxon>Desulfovibrio</taxon>
        <taxon>environmental samples</taxon>
    </lineage>
</organism>
<dbReference type="InterPro" id="IPR000182">
    <property type="entry name" value="GNAT_dom"/>
</dbReference>
<dbReference type="Pfam" id="PF13420">
    <property type="entry name" value="Acetyltransf_4"/>
    <property type="match status" value="1"/>
</dbReference>
<evidence type="ECO:0000313" key="2">
    <source>
        <dbReference type="EMBL" id="SCM71120.1"/>
    </source>
</evidence>
<protein>
    <submittedName>
        <fullName evidence="2">Putative phosphinothricin N-acetyltransferase</fullName>
    </submittedName>
</protein>